<dbReference type="Pfam" id="PF13871">
    <property type="entry name" value="Helicase_C_4"/>
    <property type="match status" value="1"/>
</dbReference>
<sequence length="856" mass="95363">MSWTGAEFANETVNLSPEFLSIYDQAADFMSRLRKEVIHATMVAGVKSILKLYWSMHIRFFKELCIAAKVDAVVEMTKEALNDGYAVVIGMQTTGEASIERAVGNADECMCMPHLVSNAREILLHFIRNHIPTTRTTDPLALDDTSDSLDFSDFPEEEGEVECTELVNLQQQLLEEVKAMELPASALDALVDRLGGPKSVAEMTGRKGRVVRISPDSSEFMYQLRHSYDVDDLDNVNVQEKKFFMAGTKNVAIISDAASTGISLHSDVRFKNTRRRLHITLELPWSADKAIQQLGRSHRSNQASPPVYRLVTTDLGGEKRFASSVARRLMQLGALTRGDRRAAIGGDWSDVNQLETKYGVSALKELSTRANDASRILSMDPYVLSTRGHSMPSEEDETLAEAWEVMDLTDTSVKRFLNRLLGCRVSVQNTVFAAFSNALDNVIKVAKADGEFEEGVSQLLASSVELVEEPICLYEDAITKSRSLMYRILTDRGVSFDQALSLYLERIAETEGMGPDPAATLTSGEQESLYDSQRPEVSRAWAAMFLENKRPLPGNQRMFCLAVKKSDGLYYMVRPNTGRSNIEKSFDDIRRTYKVYLPEERELRRQWTRIYDDSALPNTKLFPRHLDLVIIAGSILPVWKPAHDLVVRTPHLTKKERSLRMCRVTLNDSTPIVGIQFPPTLCDDLRRVMETEKAGKDALLSSRTFEEITPIDPAAVSAAAAAPRKITSYFSTGPRVRGSLWSVASLDTENLAPEDTAAEHSGSTQPDEDQPAKRRRVPGEDFAEDKPPSILLDQDAGPESGEAPAKPTPLHSPNMFRAATPKEGSLMNESTWNGRRQRRKRASSSSVSSEVIEILD</sequence>
<reference evidence="4" key="1">
    <citation type="submission" date="2021-01" db="EMBL/GenBank/DDBJ databases">
        <authorList>
            <person name="Corre E."/>
            <person name="Pelletier E."/>
            <person name="Niang G."/>
            <person name="Scheremetjew M."/>
            <person name="Finn R."/>
            <person name="Kale V."/>
            <person name="Holt S."/>
            <person name="Cochrane G."/>
            <person name="Meng A."/>
            <person name="Brown T."/>
            <person name="Cohen L."/>
        </authorList>
    </citation>
    <scope>NUCLEOTIDE SEQUENCE</scope>
    <source>
        <strain evidence="4">CCMP1243</strain>
    </source>
</reference>
<feature type="compositionally biased region" description="Low complexity" evidence="2">
    <location>
        <begin position="843"/>
        <end position="856"/>
    </location>
</feature>
<comment type="similarity">
    <text evidence="1">Belongs to the SBNO family.</text>
</comment>
<accession>A0A7S2RU64</accession>
<evidence type="ECO:0000259" key="3">
    <source>
        <dbReference type="Pfam" id="PF13871"/>
    </source>
</evidence>
<feature type="domain" description="Strawberry notch helicase C" evidence="3">
    <location>
        <begin position="186"/>
        <end position="457"/>
    </location>
</feature>
<dbReference type="AlphaFoldDB" id="A0A7S2RU64"/>
<dbReference type="GO" id="GO:0006355">
    <property type="term" value="P:regulation of DNA-templated transcription"/>
    <property type="evidence" value="ECO:0007669"/>
    <property type="project" value="InterPro"/>
</dbReference>
<organism evidence="4">
    <name type="scientific">Rhizochromulina marina</name>
    <dbReference type="NCBI Taxonomy" id="1034831"/>
    <lineage>
        <taxon>Eukaryota</taxon>
        <taxon>Sar</taxon>
        <taxon>Stramenopiles</taxon>
        <taxon>Ochrophyta</taxon>
        <taxon>Dictyochophyceae</taxon>
        <taxon>Rhizochromulinales</taxon>
        <taxon>Rhizochromulina</taxon>
    </lineage>
</organism>
<dbReference type="GO" id="GO:0042393">
    <property type="term" value="F:histone binding"/>
    <property type="evidence" value="ECO:0007669"/>
    <property type="project" value="TreeGrafter"/>
</dbReference>
<dbReference type="PANTHER" id="PTHR12706">
    <property type="entry name" value="STRAWBERRY NOTCH-RELATED"/>
    <property type="match status" value="1"/>
</dbReference>
<dbReference type="InterPro" id="IPR027417">
    <property type="entry name" value="P-loop_NTPase"/>
</dbReference>
<dbReference type="GO" id="GO:0031490">
    <property type="term" value="F:chromatin DNA binding"/>
    <property type="evidence" value="ECO:0007669"/>
    <property type="project" value="TreeGrafter"/>
</dbReference>
<dbReference type="PANTHER" id="PTHR12706:SF30">
    <property type="entry name" value="PROTEIN STRAWBERRY NOTCH-RELATED"/>
    <property type="match status" value="1"/>
</dbReference>
<dbReference type="SUPFAM" id="SSF52540">
    <property type="entry name" value="P-loop containing nucleoside triphosphate hydrolases"/>
    <property type="match status" value="1"/>
</dbReference>
<gene>
    <name evidence="4" type="ORF">RMAR1173_LOCUS7979</name>
</gene>
<dbReference type="GO" id="GO:0005634">
    <property type="term" value="C:nucleus"/>
    <property type="evidence" value="ECO:0007669"/>
    <property type="project" value="TreeGrafter"/>
</dbReference>
<evidence type="ECO:0000256" key="2">
    <source>
        <dbReference type="SAM" id="MobiDB-lite"/>
    </source>
</evidence>
<proteinExistence type="inferred from homology"/>
<evidence type="ECO:0000256" key="1">
    <source>
        <dbReference type="ARBA" id="ARBA00006992"/>
    </source>
</evidence>
<feature type="region of interest" description="Disordered" evidence="2">
    <location>
        <begin position="754"/>
        <end position="856"/>
    </location>
</feature>
<protein>
    <recommendedName>
        <fullName evidence="3">Strawberry notch helicase C domain-containing protein</fullName>
    </recommendedName>
</protein>
<evidence type="ECO:0000313" key="4">
    <source>
        <dbReference type="EMBL" id="CAD9680620.1"/>
    </source>
</evidence>
<dbReference type="InterPro" id="IPR026937">
    <property type="entry name" value="SBNO_Helicase_C_dom"/>
</dbReference>
<dbReference type="InterPro" id="IPR026741">
    <property type="entry name" value="SNO"/>
</dbReference>
<name>A0A7S2RU64_9STRA</name>
<dbReference type="Gene3D" id="3.40.50.300">
    <property type="entry name" value="P-loop containing nucleotide triphosphate hydrolases"/>
    <property type="match status" value="1"/>
</dbReference>
<dbReference type="EMBL" id="HBHJ01012225">
    <property type="protein sequence ID" value="CAD9680620.1"/>
    <property type="molecule type" value="Transcribed_RNA"/>
</dbReference>